<dbReference type="Proteomes" id="UP000027981">
    <property type="component" value="Chromosome"/>
</dbReference>
<proteinExistence type="predicted"/>
<evidence type="ECO:0000313" key="1">
    <source>
        <dbReference type="EMBL" id="AIF69157.1"/>
    </source>
</evidence>
<dbReference type="Gene3D" id="1.10.10.10">
    <property type="entry name" value="Winged helix-like DNA-binding domain superfamily/Winged helix DNA-binding domain"/>
    <property type="match status" value="1"/>
</dbReference>
<keyword evidence="2" id="KW-1185">Reference proteome</keyword>
<organism evidence="1 2">
    <name type="scientific">Palaeococcus pacificus DY20341</name>
    <dbReference type="NCBI Taxonomy" id="1343739"/>
    <lineage>
        <taxon>Archaea</taxon>
        <taxon>Methanobacteriati</taxon>
        <taxon>Methanobacteriota</taxon>
        <taxon>Thermococci</taxon>
        <taxon>Thermococcales</taxon>
        <taxon>Thermococcaceae</taxon>
        <taxon>Palaeococcus</taxon>
    </lineage>
</organism>
<reference evidence="2" key="1">
    <citation type="submission" date="2013-06" db="EMBL/GenBank/DDBJ databases">
        <title>Complete Genome Sequence of Hyperthermophilic Palaeococcus pacificus DY20341T, Isolated from a Deep-Sea Hydrothermal Sediments.</title>
        <authorList>
            <person name="Zeng X."/>
            <person name="Shao Z."/>
        </authorList>
    </citation>
    <scope>NUCLEOTIDE SEQUENCE [LARGE SCALE GENOMIC DNA]</scope>
    <source>
        <strain evidence="2">DY20341</strain>
    </source>
</reference>
<dbReference type="EMBL" id="CP006019">
    <property type="protein sequence ID" value="AIF69157.1"/>
    <property type="molecule type" value="Genomic_DNA"/>
</dbReference>
<name>A0A075LT83_9EURY</name>
<dbReference type="AlphaFoldDB" id="A0A075LT83"/>
<dbReference type="OrthoDB" id="85398at2157"/>
<dbReference type="eggNOG" id="arCOG05829">
    <property type="taxonomic scope" value="Archaea"/>
</dbReference>
<dbReference type="HOGENOM" id="CLU_126381_0_0_2"/>
<dbReference type="KEGG" id="ppac:PAP_03685"/>
<dbReference type="GeneID" id="24841864"/>
<accession>A0A075LT83</accession>
<dbReference type="InterPro" id="IPR036388">
    <property type="entry name" value="WH-like_DNA-bd_sf"/>
</dbReference>
<reference evidence="1 2" key="2">
    <citation type="journal article" date="2015" name="Genome Announc.">
        <title>Complete Genome Sequence of Hyperthermophilic Piezophilic Archaeon Palaeococcus pacificus DY20341T, Isolated from Deep-Sea Hydrothermal Sediments.</title>
        <authorList>
            <person name="Zeng X."/>
            <person name="Jebbar M."/>
            <person name="Shao Z."/>
        </authorList>
    </citation>
    <scope>NUCLEOTIDE SEQUENCE [LARGE SCALE GENOMIC DNA]</scope>
    <source>
        <strain evidence="1 2">DY20341</strain>
    </source>
</reference>
<dbReference type="RefSeq" id="WP_048164745.1">
    <property type="nucleotide sequence ID" value="NZ_CP006019.1"/>
</dbReference>
<gene>
    <name evidence="1" type="ORF">PAP_03685</name>
</gene>
<dbReference type="STRING" id="1343739.PAP_03685"/>
<protein>
    <recommendedName>
        <fullName evidence="3">Helix-turn-helix type 11 domain-containing protein</fullName>
    </recommendedName>
</protein>
<evidence type="ECO:0000313" key="2">
    <source>
        <dbReference type="Proteomes" id="UP000027981"/>
    </source>
</evidence>
<sequence length="186" mass="21528">MVLIVIQHESSNVEDCVNMIRKKSIKELASRPGKITKSKISLSFGAFMNLRLVLTIDNSLMMDKGVIVEYSTGKNKEEAIKNIQNKINSYLKYYYQIVDFEFGTYTTPVTRRTYAVGVVVYNVPRRNEESHILGLKERREILARALELFNYNPKALNISELARMFKVSRDSIYYDIEQILKEKGKS</sequence>
<evidence type="ECO:0008006" key="3">
    <source>
        <dbReference type="Google" id="ProtNLM"/>
    </source>
</evidence>